<dbReference type="InterPro" id="IPR032675">
    <property type="entry name" value="LRR_dom_sf"/>
</dbReference>
<dbReference type="SUPFAM" id="SSF81383">
    <property type="entry name" value="F-box domain"/>
    <property type="match status" value="1"/>
</dbReference>
<sequence length="387" mass="44174">MDDRLSMLPDEIVSQILSLMPMKFAVQTSILSKRWRRAWTLVTNLEFDDIHDYQNLSKVVDQVMELYASSPIHVFRVRIVSSLVRESCVSDWIDQAVKLNVRELDIDVFQLTLPLSMFTCNTLTKLRLNRGIHDKGVWECPSLVYLPSLKSLDISVYTNPFVNAFKLIHGCPMLESLSLEVNVHEKDEEDYIFDIPTLKRLKVTLRDSASVINKVVLRLPNLEYLLIGGTLCSNFVMEDVSSLVEACVSFSNVRLDRSHLWVELLNGLSGVKSLSVQKIPYDLRLPIFPNMKHLELKKFWHSEVVIPFLESCPELKHLYSEETMPYQKYADSESIGGTQTLQPPKDPKIRAGPKQFVTINSIQKRNNATNTNVKFGKKTRSSGAKGN</sequence>
<dbReference type="PANTHER" id="PTHR31900">
    <property type="entry name" value="F-BOX/RNI SUPERFAMILY PROTEIN-RELATED"/>
    <property type="match status" value="1"/>
</dbReference>
<dbReference type="AlphaFoldDB" id="A0AAP0DNT8"/>
<dbReference type="InterPro" id="IPR055411">
    <property type="entry name" value="LRR_FXL15/At3g58940/PEG3-like"/>
</dbReference>
<dbReference type="EMBL" id="JBCNJP010000008">
    <property type="protein sequence ID" value="KAK9074363.1"/>
    <property type="molecule type" value="Genomic_DNA"/>
</dbReference>
<reference evidence="3 4" key="1">
    <citation type="submission" date="2024-04" db="EMBL/GenBank/DDBJ databases">
        <title>The reference genome of an endangered Asteraceae, Deinandra increscens subsp. villosa, native to the Central Coast of California.</title>
        <authorList>
            <person name="Guilliams M."/>
            <person name="Hasenstab-Lehman K."/>
            <person name="Meyer R."/>
            <person name="Mcevoy S."/>
        </authorList>
    </citation>
    <scope>NUCLEOTIDE SEQUENCE [LARGE SCALE GENOMIC DNA]</scope>
    <source>
        <tissue evidence="3">Leaf</tissue>
    </source>
</reference>
<dbReference type="InterPro" id="IPR001810">
    <property type="entry name" value="F-box_dom"/>
</dbReference>
<evidence type="ECO:0000313" key="3">
    <source>
        <dbReference type="EMBL" id="KAK9074363.1"/>
    </source>
</evidence>
<feature type="domain" description="F-box" evidence="2">
    <location>
        <begin position="2"/>
        <end position="56"/>
    </location>
</feature>
<organism evidence="3 4">
    <name type="scientific">Deinandra increscens subsp. villosa</name>
    <dbReference type="NCBI Taxonomy" id="3103831"/>
    <lineage>
        <taxon>Eukaryota</taxon>
        <taxon>Viridiplantae</taxon>
        <taxon>Streptophyta</taxon>
        <taxon>Embryophyta</taxon>
        <taxon>Tracheophyta</taxon>
        <taxon>Spermatophyta</taxon>
        <taxon>Magnoliopsida</taxon>
        <taxon>eudicotyledons</taxon>
        <taxon>Gunneridae</taxon>
        <taxon>Pentapetalae</taxon>
        <taxon>asterids</taxon>
        <taxon>campanulids</taxon>
        <taxon>Asterales</taxon>
        <taxon>Asteraceae</taxon>
        <taxon>Asteroideae</taxon>
        <taxon>Heliantheae alliance</taxon>
        <taxon>Madieae</taxon>
        <taxon>Madiinae</taxon>
        <taxon>Deinandra</taxon>
    </lineage>
</organism>
<dbReference type="Pfam" id="PF00646">
    <property type="entry name" value="F-box"/>
    <property type="match status" value="1"/>
</dbReference>
<dbReference type="Gene3D" id="3.80.10.10">
    <property type="entry name" value="Ribonuclease Inhibitor"/>
    <property type="match status" value="1"/>
</dbReference>
<dbReference type="SUPFAM" id="SSF52047">
    <property type="entry name" value="RNI-like"/>
    <property type="match status" value="1"/>
</dbReference>
<comment type="caution">
    <text evidence="3">The sequence shown here is derived from an EMBL/GenBank/DDBJ whole genome shotgun (WGS) entry which is preliminary data.</text>
</comment>
<evidence type="ECO:0000256" key="1">
    <source>
        <dbReference type="SAM" id="MobiDB-lite"/>
    </source>
</evidence>
<evidence type="ECO:0000259" key="2">
    <source>
        <dbReference type="PROSITE" id="PS50181"/>
    </source>
</evidence>
<keyword evidence="4" id="KW-1185">Reference proteome</keyword>
<proteinExistence type="predicted"/>
<dbReference type="InterPro" id="IPR036047">
    <property type="entry name" value="F-box-like_dom_sf"/>
</dbReference>
<name>A0AAP0DNT8_9ASTR</name>
<feature type="region of interest" description="Disordered" evidence="1">
    <location>
        <begin position="333"/>
        <end position="352"/>
    </location>
</feature>
<dbReference type="CDD" id="cd22160">
    <property type="entry name" value="F-box_AtFBL13-like"/>
    <property type="match status" value="1"/>
</dbReference>
<gene>
    <name evidence="3" type="ORF">SSX86_006961</name>
</gene>
<dbReference type="Proteomes" id="UP001408789">
    <property type="component" value="Unassembled WGS sequence"/>
</dbReference>
<evidence type="ECO:0000313" key="4">
    <source>
        <dbReference type="Proteomes" id="UP001408789"/>
    </source>
</evidence>
<dbReference type="PANTHER" id="PTHR31900:SF31">
    <property type="entry name" value="F-BOX_LRR-REPEAT PROTEIN 13-LIKE"/>
    <property type="match status" value="1"/>
</dbReference>
<accession>A0AAP0DNT8</accession>
<dbReference type="Pfam" id="PF24758">
    <property type="entry name" value="LRR_At5g56370"/>
    <property type="match status" value="1"/>
</dbReference>
<dbReference type="PROSITE" id="PS50181">
    <property type="entry name" value="FBOX"/>
    <property type="match status" value="1"/>
</dbReference>
<protein>
    <recommendedName>
        <fullName evidence="2">F-box domain-containing protein</fullName>
    </recommendedName>
</protein>
<feature type="compositionally biased region" description="Polar residues" evidence="1">
    <location>
        <begin position="360"/>
        <end position="373"/>
    </location>
</feature>
<dbReference type="Gene3D" id="1.20.1280.50">
    <property type="match status" value="1"/>
</dbReference>
<dbReference type="InterPro" id="IPR050232">
    <property type="entry name" value="FBL13/AtMIF1-like"/>
</dbReference>
<feature type="region of interest" description="Disordered" evidence="1">
    <location>
        <begin position="360"/>
        <end position="387"/>
    </location>
</feature>
<dbReference type="InterPro" id="IPR053781">
    <property type="entry name" value="F-box_AtFBL13-like"/>
</dbReference>